<gene>
    <name evidence="2" type="ORF">NCTC11157_00332</name>
</gene>
<organism evidence="2 3">
    <name type="scientific">Prevotella disiens</name>
    <dbReference type="NCBI Taxonomy" id="28130"/>
    <lineage>
        <taxon>Bacteria</taxon>
        <taxon>Pseudomonadati</taxon>
        <taxon>Bacteroidota</taxon>
        <taxon>Bacteroidia</taxon>
        <taxon>Bacteroidales</taxon>
        <taxon>Prevotellaceae</taxon>
        <taxon>Prevotella</taxon>
    </lineage>
</organism>
<evidence type="ECO:0000313" key="3">
    <source>
        <dbReference type="Proteomes" id="UP000254072"/>
    </source>
</evidence>
<proteinExistence type="predicted"/>
<dbReference type="GO" id="GO:0000428">
    <property type="term" value="C:DNA-directed RNA polymerase complex"/>
    <property type="evidence" value="ECO:0007669"/>
    <property type="project" value="UniProtKB-KW"/>
</dbReference>
<dbReference type="GO" id="GO:0003899">
    <property type="term" value="F:DNA-directed RNA polymerase activity"/>
    <property type="evidence" value="ECO:0007669"/>
    <property type="project" value="InterPro"/>
</dbReference>
<evidence type="ECO:0000259" key="1">
    <source>
        <dbReference type="Pfam" id="PF03118"/>
    </source>
</evidence>
<feature type="domain" description="RNA polymerase alpha subunit C-terminal" evidence="1">
    <location>
        <begin position="399"/>
        <end position="456"/>
    </location>
</feature>
<sequence length="488" mass="56234">MVVYYINEVSDNLRTYTFPFKEGDICMLHEGDIVKTVYIDSDVEDNSIFRDFRYIDTKSLRGYHFPNTDTILCTPYERGKANGDKALVSLLLTDCNGEWLTDFLNDTQAILEGTCDYWDLTVLRRLTSEENINIVFETPIEESFTNRMPKLVYLPETDNFRIYSKELNLSVGDYCFCHIANGIILIQIDKESDIIDNVSDFRLIESVKEPEIMLPLGTTILYDNTNVREDKFLFRFDSIVKQSVSKSILFCALNDLPLSEDEDVKDYLDGKDESDNFSENKHLSSLLLEIIGTLEKKMEQRNYSILKDLIRGDSRSEVAKKNNLSQERIRQLYKKTLEEVKFILINEAQKNEQLCKDNIILKAQAQLYIEEIERLRSVVKDESLREPANLSVDINTCISEILQTPILNLHLPVRAVNVLNILGISTLGEIPKIDTVATILNVRNCGRKTAHDIEVFIEKFGLRFRMTNNEIVNTLINADLSKISHFLK</sequence>
<dbReference type="Proteomes" id="UP000254072">
    <property type="component" value="Unassembled WGS sequence"/>
</dbReference>
<dbReference type="GO" id="GO:0006351">
    <property type="term" value="P:DNA-templated transcription"/>
    <property type="evidence" value="ECO:0007669"/>
    <property type="project" value="InterPro"/>
</dbReference>
<name>A0A379DVX8_9BACT</name>
<dbReference type="GO" id="GO:0003677">
    <property type="term" value="F:DNA binding"/>
    <property type="evidence" value="ECO:0007669"/>
    <property type="project" value="InterPro"/>
</dbReference>
<dbReference type="GeneID" id="91081595"/>
<dbReference type="Pfam" id="PF03118">
    <property type="entry name" value="RNA_pol_A_CTD"/>
    <property type="match status" value="1"/>
</dbReference>
<reference evidence="2 3" key="1">
    <citation type="submission" date="2018-06" db="EMBL/GenBank/DDBJ databases">
        <authorList>
            <consortium name="Pathogen Informatics"/>
            <person name="Doyle S."/>
        </authorList>
    </citation>
    <scope>NUCLEOTIDE SEQUENCE [LARGE SCALE GENOMIC DNA]</scope>
    <source>
        <strain evidence="2 3">NCTC11157</strain>
    </source>
</reference>
<keyword evidence="2" id="KW-0240">DNA-directed RNA polymerase</keyword>
<dbReference type="AlphaFoldDB" id="A0A379DVX8"/>
<accession>A0A379DVX8</accession>
<protein>
    <submittedName>
        <fullName evidence="2">DNA-directed RNA polymerase subunit alpha</fullName>
    </submittedName>
</protein>
<dbReference type="EMBL" id="UGTL01000001">
    <property type="protein sequence ID" value="SUB84627.1"/>
    <property type="molecule type" value="Genomic_DNA"/>
</dbReference>
<dbReference type="SUPFAM" id="SSF47789">
    <property type="entry name" value="C-terminal domain of RNA polymerase alpha subunit"/>
    <property type="match status" value="1"/>
</dbReference>
<evidence type="ECO:0000313" key="2">
    <source>
        <dbReference type="EMBL" id="SUB84627.1"/>
    </source>
</evidence>
<dbReference type="RefSeq" id="WP_021669281.1">
    <property type="nucleotide sequence ID" value="NZ_UGTL01000001.1"/>
</dbReference>
<dbReference type="InterPro" id="IPR011260">
    <property type="entry name" value="RNAP_asu_C"/>
</dbReference>
<keyword evidence="2" id="KW-0804">Transcription</keyword>
<dbReference type="OrthoDB" id="1057573at2"/>
<dbReference type="Gene3D" id="1.10.150.20">
    <property type="entry name" value="5' to 3' exonuclease, C-terminal subdomain"/>
    <property type="match status" value="1"/>
</dbReference>